<dbReference type="PROSITE" id="PS50082">
    <property type="entry name" value="WD_REPEATS_2"/>
    <property type="match status" value="2"/>
</dbReference>
<dbReference type="EMBL" id="JAAAIL010002027">
    <property type="protein sequence ID" value="KAG0261542.1"/>
    <property type="molecule type" value="Genomic_DNA"/>
</dbReference>
<sequence>TGKLRDVLSAPAEPGMLLKLPGNVLSLAYSPDGRWLAAGHIVGLMQLWDTASLEQGPILSGHANGVTGIAFSLDGQWIASSSQDQTVILWDASTNALVTTLTGHNASVNCVAFSPDGHQIASGGDDKKAAAGQVLIHDMAVI</sequence>
<feature type="repeat" description="WD" evidence="3">
    <location>
        <begin position="101"/>
        <end position="126"/>
    </location>
</feature>
<keyword evidence="5" id="KW-1185">Reference proteome</keyword>
<evidence type="ECO:0000256" key="2">
    <source>
        <dbReference type="ARBA" id="ARBA00022737"/>
    </source>
</evidence>
<comment type="caution">
    <text evidence="4">The sequence shown here is derived from an EMBL/GenBank/DDBJ whole genome shotgun (WGS) entry which is preliminary data.</text>
</comment>
<dbReference type="InterPro" id="IPR036322">
    <property type="entry name" value="WD40_repeat_dom_sf"/>
</dbReference>
<feature type="non-terminal residue" evidence="4">
    <location>
        <position position="142"/>
    </location>
</feature>
<keyword evidence="1 3" id="KW-0853">WD repeat</keyword>
<evidence type="ECO:0000256" key="3">
    <source>
        <dbReference type="PROSITE-ProRule" id="PRU00221"/>
    </source>
</evidence>
<dbReference type="PROSITE" id="PS00678">
    <property type="entry name" value="WD_REPEATS_1"/>
    <property type="match status" value="1"/>
</dbReference>
<gene>
    <name evidence="4" type="ORF">BGZ95_004208</name>
</gene>
<evidence type="ECO:0008006" key="6">
    <source>
        <dbReference type="Google" id="ProtNLM"/>
    </source>
</evidence>
<dbReference type="SUPFAM" id="SSF50978">
    <property type="entry name" value="WD40 repeat-like"/>
    <property type="match status" value="1"/>
</dbReference>
<dbReference type="InterPro" id="IPR019775">
    <property type="entry name" value="WD40_repeat_CS"/>
</dbReference>
<organism evidence="4 5">
    <name type="scientific">Linnemannia exigua</name>
    <dbReference type="NCBI Taxonomy" id="604196"/>
    <lineage>
        <taxon>Eukaryota</taxon>
        <taxon>Fungi</taxon>
        <taxon>Fungi incertae sedis</taxon>
        <taxon>Mucoromycota</taxon>
        <taxon>Mortierellomycotina</taxon>
        <taxon>Mortierellomycetes</taxon>
        <taxon>Mortierellales</taxon>
        <taxon>Mortierellaceae</taxon>
        <taxon>Linnemannia</taxon>
    </lineage>
</organism>
<feature type="repeat" description="WD" evidence="3">
    <location>
        <begin position="59"/>
        <end position="100"/>
    </location>
</feature>
<dbReference type="InterPro" id="IPR001680">
    <property type="entry name" value="WD40_rpt"/>
</dbReference>
<dbReference type="AlphaFoldDB" id="A0AAD4H378"/>
<proteinExistence type="predicted"/>
<protein>
    <recommendedName>
        <fullName evidence="6">WD40 repeat-like protein</fullName>
    </recommendedName>
</protein>
<keyword evidence="2" id="KW-0677">Repeat</keyword>
<evidence type="ECO:0000313" key="4">
    <source>
        <dbReference type="EMBL" id="KAG0261542.1"/>
    </source>
</evidence>
<reference evidence="4" key="1">
    <citation type="journal article" date="2020" name="Fungal Divers.">
        <title>Resolving the Mortierellaceae phylogeny through synthesis of multi-gene phylogenetics and phylogenomics.</title>
        <authorList>
            <person name="Vandepol N."/>
            <person name="Liber J."/>
            <person name="Desiro A."/>
            <person name="Na H."/>
            <person name="Kennedy M."/>
            <person name="Barry K."/>
            <person name="Grigoriev I.V."/>
            <person name="Miller A.N."/>
            <person name="O'Donnell K."/>
            <person name="Stajich J.E."/>
            <person name="Bonito G."/>
        </authorList>
    </citation>
    <scope>NUCLEOTIDE SEQUENCE</scope>
    <source>
        <strain evidence="4">NRRL 28262</strain>
    </source>
</reference>
<dbReference type="Gene3D" id="2.130.10.10">
    <property type="entry name" value="YVTN repeat-like/Quinoprotein amine dehydrogenase"/>
    <property type="match status" value="1"/>
</dbReference>
<dbReference type="InterPro" id="IPR015943">
    <property type="entry name" value="WD40/YVTN_repeat-like_dom_sf"/>
</dbReference>
<dbReference type="Proteomes" id="UP001194580">
    <property type="component" value="Unassembled WGS sequence"/>
</dbReference>
<name>A0AAD4H378_9FUNG</name>
<dbReference type="PANTHER" id="PTHR19848">
    <property type="entry name" value="WD40 REPEAT PROTEIN"/>
    <property type="match status" value="1"/>
</dbReference>
<accession>A0AAD4H378</accession>
<dbReference type="PANTHER" id="PTHR19848:SF8">
    <property type="entry name" value="F-BOX AND WD REPEAT DOMAIN CONTAINING 7"/>
    <property type="match status" value="1"/>
</dbReference>
<evidence type="ECO:0000256" key="1">
    <source>
        <dbReference type="ARBA" id="ARBA00022574"/>
    </source>
</evidence>
<evidence type="ECO:0000313" key="5">
    <source>
        <dbReference type="Proteomes" id="UP001194580"/>
    </source>
</evidence>
<dbReference type="SMART" id="SM00320">
    <property type="entry name" value="WD40"/>
    <property type="match status" value="3"/>
</dbReference>
<dbReference type="PROSITE" id="PS50294">
    <property type="entry name" value="WD_REPEATS_REGION"/>
    <property type="match status" value="2"/>
</dbReference>
<dbReference type="Pfam" id="PF00400">
    <property type="entry name" value="WD40"/>
    <property type="match status" value="3"/>
</dbReference>